<accession>A0ACB7RRK9</accession>
<name>A0ACB7RRK9_HYAAI</name>
<protein>
    <submittedName>
        <fullName evidence="1">Uncharacterized protein</fullName>
    </submittedName>
</protein>
<dbReference type="EMBL" id="CM023487">
    <property type="protein sequence ID" value="KAH6925306.1"/>
    <property type="molecule type" value="Genomic_DNA"/>
</dbReference>
<comment type="caution">
    <text evidence="1">The sequence shown here is derived from an EMBL/GenBank/DDBJ whole genome shotgun (WGS) entry which is preliminary data.</text>
</comment>
<gene>
    <name evidence="1" type="ORF">HPB50_003397</name>
</gene>
<evidence type="ECO:0000313" key="2">
    <source>
        <dbReference type="Proteomes" id="UP000821845"/>
    </source>
</evidence>
<evidence type="ECO:0000313" key="1">
    <source>
        <dbReference type="EMBL" id="KAH6925306.1"/>
    </source>
</evidence>
<reference evidence="1" key="1">
    <citation type="submission" date="2020-05" db="EMBL/GenBank/DDBJ databases">
        <title>Large-scale comparative analyses of tick genomes elucidate their genetic diversity and vector capacities.</title>
        <authorList>
            <person name="Jia N."/>
            <person name="Wang J."/>
            <person name="Shi W."/>
            <person name="Du L."/>
            <person name="Sun Y."/>
            <person name="Zhan W."/>
            <person name="Jiang J."/>
            <person name="Wang Q."/>
            <person name="Zhang B."/>
            <person name="Ji P."/>
            <person name="Sakyi L.B."/>
            <person name="Cui X."/>
            <person name="Yuan T."/>
            <person name="Jiang B."/>
            <person name="Yang W."/>
            <person name="Lam T.T.-Y."/>
            <person name="Chang Q."/>
            <person name="Ding S."/>
            <person name="Wang X."/>
            <person name="Zhu J."/>
            <person name="Ruan X."/>
            <person name="Zhao L."/>
            <person name="Wei J."/>
            <person name="Que T."/>
            <person name="Du C."/>
            <person name="Cheng J."/>
            <person name="Dai P."/>
            <person name="Han X."/>
            <person name="Huang E."/>
            <person name="Gao Y."/>
            <person name="Liu J."/>
            <person name="Shao H."/>
            <person name="Ye R."/>
            <person name="Li L."/>
            <person name="Wei W."/>
            <person name="Wang X."/>
            <person name="Wang C."/>
            <person name="Yang T."/>
            <person name="Huo Q."/>
            <person name="Li W."/>
            <person name="Guo W."/>
            <person name="Chen H."/>
            <person name="Zhou L."/>
            <person name="Ni X."/>
            <person name="Tian J."/>
            <person name="Zhou Y."/>
            <person name="Sheng Y."/>
            <person name="Liu T."/>
            <person name="Pan Y."/>
            <person name="Xia L."/>
            <person name="Li J."/>
            <person name="Zhao F."/>
            <person name="Cao W."/>
        </authorList>
    </citation>
    <scope>NUCLEOTIDE SEQUENCE</scope>
    <source>
        <strain evidence="1">Hyas-2018</strain>
    </source>
</reference>
<dbReference type="Proteomes" id="UP000821845">
    <property type="component" value="Chromosome 7"/>
</dbReference>
<proteinExistence type="predicted"/>
<keyword evidence="2" id="KW-1185">Reference proteome</keyword>
<sequence length="104" mass="11294">MSGLSSTSAVGSGWNGVLGEMSHSIANCLRGADREERTWQIVRGDDTQVISEKYLDVLAIKIGYDALSAEGNESNFTLRRGRTGFLRVETGTWPGVTRVGWSLS</sequence>
<organism evidence="1 2">
    <name type="scientific">Hyalomma asiaticum</name>
    <name type="common">Tick</name>
    <dbReference type="NCBI Taxonomy" id="266040"/>
    <lineage>
        <taxon>Eukaryota</taxon>
        <taxon>Metazoa</taxon>
        <taxon>Ecdysozoa</taxon>
        <taxon>Arthropoda</taxon>
        <taxon>Chelicerata</taxon>
        <taxon>Arachnida</taxon>
        <taxon>Acari</taxon>
        <taxon>Parasitiformes</taxon>
        <taxon>Ixodida</taxon>
        <taxon>Ixodoidea</taxon>
        <taxon>Ixodidae</taxon>
        <taxon>Hyalomminae</taxon>
        <taxon>Hyalomma</taxon>
    </lineage>
</organism>